<evidence type="ECO:0000313" key="1">
    <source>
        <dbReference type="EMBL" id="CAB5212724.1"/>
    </source>
</evidence>
<sequence length="180" mass="20045">MFYCTTDGQYIQEGQAFEIDGTQYPANWLNLSTPEEKAAINLVDVVQINQPANPQYYWVQENLNGAELSYTNTPKDLVDVKTNAINQINNAAYLLLQPTDWMVVKSVETSTAIPKAWNTWRQSVRSYATSSVNAIEATSDVAEVEGIMSNLQWPNDPDHPAYTESLTPEVTPAEVVNGQV</sequence>
<gene>
    <name evidence="1" type="ORF">UFOVP194_46</name>
</gene>
<protein>
    <submittedName>
        <fullName evidence="1">Uncharacterized protein</fullName>
    </submittedName>
</protein>
<reference evidence="1" key="1">
    <citation type="submission" date="2020-05" db="EMBL/GenBank/DDBJ databases">
        <authorList>
            <person name="Chiriac C."/>
            <person name="Salcher M."/>
            <person name="Ghai R."/>
            <person name="Kavagutti S V."/>
        </authorList>
    </citation>
    <scope>NUCLEOTIDE SEQUENCE</scope>
</reference>
<dbReference type="EMBL" id="LR798238">
    <property type="protein sequence ID" value="CAB5212724.1"/>
    <property type="molecule type" value="Genomic_DNA"/>
</dbReference>
<name>A0A6J7WIN8_9CAUD</name>
<accession>A0A6J7WIN8</accession>
<proteinExistence type="predicted"/>
<organism evidence="1">
    <name type="scientific">uncultured Caudovirales phage</name>
    <dbReference type="NCBI Taxonomy" id="2100421"/>
    <lineage>
        <taxon>Viruses</taxon>
        <taxon>Duplodnaviria</taxon>
        <taxon>Heunggongvirae</taxon>
        <taxon>Uroviricota</taxon>
        <taxon>Caudoviricetes</taxon>
        <taxon>Peduoviridae</taxon>
        <taxon>Maltschvirus</taxon>
        <taxon>Maltschvirus maltsch</taxon>
    </lineage>
</organism>